<keyword evidence="4" id="KW-1185">Reference proteome</keyword>
<sequence>MSSCSTGSACSSSISVGVPTAGKHSTFHTDTRTPEQREADNARVAAETKELLAKLDEESAAKKARKAAKKLEKANRTPEQVEVDKTAKKLKRKATAKKLVSKAKYKAATLALKITTSRPGGAGGIGGGAGSAAAAAAIRFLRTLLGLRVRDVPIHSPQDTQSSRAPAVASHKEEGTPAQTQDPIPTSNLTILDAFAVFKSRPGSIGGRLQSLARRIRPSGHIQGDRRSTTRP</sequence>
<evidence type="ECO:0000313" key="4">
    <source>
        <dbReference type="Proteomes" id="UP000799423"/>
    </source>
</evidence>
<feature type="coiled-coil region" evidence="1">
    <location>
        <begin position="45"/>
        <end position="77"/>
    </location>
</feature>
<evidence type="ECO:0000313" key="3">
    <source>
        <dbReference type="EMBL" id="KAF2848264.1"/>
    </source>
</evidence>
<dbReference type="Proteomes" id="UP000799423">
    <property type="component" value="Unassembled WGS sequence"/>
</dbReference>
<evidence type="ECO:0000256" key="2">
    <source>
        <dbReference type="SAM" id="MobiDB-lite"/>
    </source>
</evidence>
<protein>
    <submittedName>
        <fullName evidence="3">Uncharacterized protein</fullName>
    </submittedName>
</protein>
<feature type="compositionally biased region" description="Basic and acidic residues" evidence="2">
    <location>
        <begin position="27"/>
        <end position="42"/>
    </location>
</feature>
<evidence type="ECO:0000256" key="1">
    <source>
        <dbReference type="SAM" id="Coils"/>
    </source>
</evidence>
<feature type="compositionally biased region" description="Basic and acidic residues" evidence="2">
    <location>
        <begin position="223"/>
        <end position="232"/>
    </location>
</feature>
<accession>A0A6A7AZL0</accession>
<organism evidence="3 4">
    <name type="scientific">Plenodomus tracheiphilus IPT5</name>
    <dbReference type="NCBI Taxonomy" id="1408161"/>
    <lineage>
        <taxon>Eukaryota</taxon>
        <taxon>Fungi</taxon>
        <taxon>Dikarya</taxon>
        <taxon>Ascomycota</taxon>
        <taxon>Pezizomycotina</taxon>
        <taxon>Dothideomycetes</taxon>
        <taxon>Pleosporomycetidae</taxon>
        <taxon>Pleosporales</taxon>
        <taxon>Pleosporineae</taxon>
        <taxon>Leptosphaeriaceae</taxon>
        <taxon>Plenodomus</taxon>
    </lineage>
</organism>
<reference evidence="3" key="1">
    <citation type="submission" date="2020-01" db="EMBL/GenBank/DDBJ databases">
        <authorList>
            <consortium name="DOE Joint Genome Institute"/>
            <person name="Haridas S."/>
            <person name="Albert R."/>
            <person name="Binder M."/>
            <person name="Bloem J."/>
            <person name="Labutti K."/>
            <person name="Salamov A."/>
            <person name="Andreopoulos B."/>
            <person name="Baker S.E."/>
            <person name="Barry K."/>
            <person name="Bills G."/>
            <person name="Bluhm B.H."/>
            <person name="Cannon C."/>
            <person name="Castanera R."/>
            <person name="Culley D.E."/>
            <person name="Daum C."/>
            <person name="Ezra D."/>
            <person name="Gonzalez J.B."/>
            <person name="Henrissat B."/>
            <person name="Kuo A."/>
            <person name="Liang C."/>
            <person name="Lipzen A."/>
            <person name="Lutzoni F."/>
            <person name="Magnuson J."/>
            <person name="Mondo S."/>
            <person name="Nolan M."/>
            <person name="Ohm R."/>
            <person name="Pangilinan J."/>
            <person name="Park H.-J."/>
            <person name="Ramirez L."/>
            <person name="Alfaro M."/>
            <person name="Sun H."/>
            <person name="Tritt A."/>
            <person name="Yoshinaga Y."/>
            <person name="Zwiers L.-H."/>
            <person name="Turgeon B.G."/>
            <person name="Goodwin S.B."/>
            <person name="Spatafora J.W."/>
            <person name="Crous P.W."/>
            <person name="Grigoriev I.V."/>
        </authorList>
    </citation>
    <scope>NUCLEOTIDE SEQUENCE</scope>
    <source>
        <strain evidence="3">IPT5</strain>
    </source>
</reference>
<feature type="region of interest" description="Disordered" evidence="2">
    <location>
        <begin position="1"/>
        <end position="42"/>
    </location>
</feature>
<dbReference type="AlphaFoldDB" id="A0A6A7AZL0"/>
<gene>
    <name evidence="3" type="ORF">T440DRAFT_520204</name>
</gene>
<feature type="region of interest" description="Disordered" evidence="2">
    <location>
        <begin position="154"/>
        <end position="185"/>
    </location>
</feature>
<proteinExistence type="predicted"/>
<feature type="compositionally biased region" description="Low complexity" evidence="2">
    <location>
        <begin position="1"/>
        <end position="15"/>
    </location>
</feature>
<name>A0A6A7AZL0_9PLEO</name>
<dbReference type="EMBL" id="MU006319">
    <property type="protein sequence ID" value="KAF2848264.1"/>
    <property type="molecule type" value="Genomic_DNA"/>
</dbReference>
<keyword evidence="1" id="KW-0175">Coiled coil</keyword>
<feature type="region of interest" description="Disordered" evidence="2">
    <location>
        <begin position="213"/>
        <end position="232"/>
    </location>
</feature>